<protein>
    <submittedName>
        <fullName evidence="1">Uncharacterized protein</fullName>
    </submittedName>
</protein>
<dbReference type="EMBL" id="BART01021369">
    <property type="protein sequence ID" value="GAG99444.1"/>
    <property type="molecule type" value="Genomic_DNA"/>
</dbReference>
<sequence length="129" mass="14440">MRTCVYESDLYHLRQMGGGPARGFAQIELGKMGALDILGRYLARNDKDDLRHRVHALIGFDPVALAGDNYMLDLQLQGNIILGIVCCRLKYGMFPKPLPSKDDRIAQGEYYKKYFNTAKGKGTIKICPG</sequence>
<gene>
    <name evidence="1" type="ORF">S01H4_39451</name>
</gene>
<name>X1BUN5_9ZZZZ</name>
<accession>X1BUN5</accession>
<reference evidence="1" key="1">
    <citation type="journal article" date="2014" name="Front. Microbiol.">
        <title>High frequency of phylogenetically diverse reductive dehalogenase-homologous genes in deep subseafloor sedimentary metagenomes.</title>
        <authorList>
            <person name="Kawai M."/>
            <person name="Futagami T."/>
            <person name="Toyoda A."/>
            <person name="Takaki Y."/>
            <person name="Nishi S."/>
            <person name="Hori S."/>
            <person name="Arai W."/>
            <person name="Tsubouchi T."/>
            <person name="Morono Y."/>
            <person name="Uchiyama I."/>
            <person name="Ito T."/>
            <person name="Fujiyama A."/>
            <person name="Inagaki F."/>
            <person name="Takami H."/>
        </authorList>
    </citation>
    <scope>NUCLEOTIDE SEQUENCE</scope>
    <source>
        <strain evidence="1">Expedition CK06-06</strain>
    </source>
</reference>
<dbReference type="AlphaFoldDB" id="X1BUN5"/>
<comment type="caution">
    <text evidence="1">The sequence shown here is derived from an EMBL/GenBank/DDBJ whole genome shotgun (WGS) entry which is preliminary data.</text>
</comment>
<organism evidence="1">
    <name type="scientific">marine sediment metagenome</name>
    <dbReference type="NCBI Taxonomy" id="412755"/>
    <lineage>
        <taxon>unclassified sequences</taxon>
        <taxon>metagenomes</taxon>
        <taxon>ecological metagenomes</taxon>
    </lineage>
</organism>
<evidence type="ECO:0000313" key="1">
    <source>
        <dbReference type="EMBL" id="GAG99444.1"/>
    </source>
</evidence>
<proteinExistence type="predicted"/>